<dbReference type="PROSITE" id="PS50879">
    <property type="entry name" value="RNASE_H_1"/>
    <property type="match status" value="1"/>
</dbReference>
<keyword evidence="5" id="KW-0479">Metal-binding</keyword>
<evidence type="ECO:0000256" key="4">
    <source>
        <dbReference type="ARBA" id="ARBA00022722"/>
    </source>
</evidence>
<evidence type="ECO:0000256" key="3">
    <source>
        <dbReference type="ARBA" id="ARBA00012180"/>
    </source>
</evidence>
<dbReference type="STRING" id="215637.A0A4P9ZNL7"/>
<proteinExistence type="inferred from homology"/>
<name>A0A4P9ZNL7_9FUNG</name>
<dbReference type="CDD" id="cd09280">
    <property type="entry name" value="RNase_HI_eukaryote_like"/>
    <property type="match status" value="1"/>
</dbReference>
<dbReference type="InterPro" id="IPR011320">
    <property type="entry name" value="RNase_H1_N"/>
</dbReference>
<dbReference type="Pfam" id="PF01693">
    <property type="entry name" value="Cauli_VI"/>
    <property type="match status" value="1"/>
</dbReference>
<keyword evidence="4" id="KW-0540">Nuclease</keyword>
<dbReference type="GO" id="GO:0046872">
    <property type="term" value="F:metal ion binding"/>
    <property type="evidence" value="ECO:0007669"/>
    <property type="project" value="UniProtKB-KW"/>
</dbReference>
<sequence length="402" mass="43951">MSYYAVRKGRTPGIYRDCQFGWALVEGLVQRTRPQCQNQVTGFSGAIYKKFKTLGEAEIFSQLVPSPAPSLAMPQSADFTFTLPIQRSEPSSSAPNHTTPALTRLECAKCCGTGYLSSNQSAPVPSDILGLPPEWLTLSNSDWDRAEGVRCQYPDAMPTNGPMHPLALATPTLERRSVPALPWLNAAVPTAHASGPAKRSSMDCPDSSYNAPIPPCDEPSAKRQRSSRPRPKYVPPEPTYASNYPAPGFTERLRVYTDGAATNNGRRNARAGLGVYFGPGDPRNVSETLLDGRQTNQRAELMAIKRAIEKADLNTPLEICTDSQYSINCITKWGYHWEFTAWKTATGSKVVNADVIQDIRQVLAIRPGSVIFRKVRAHSGDPGNNKADRLAVRGAKKTTTIV</sequence>
<evidence type="ECO:0000259" key="9">
    <source>
        <dbReference type="PROSITE" id="PS50879"/>
    </source>
</evidence>
<dbReference type="AlphaFoldDB" id="A0A4P9ZNL7"/>
<dbReference type="InterPro" id="IPR037056">
    <property type="entry name" value="RNase_H1_N_sf"/>
</dbReference>
<protein>
    <recommendedName>
        <fullName evidence="3">ribonuclease H</fullName>
        <ecNumber evidence="3">3.1.26.4</ecNumber>
    </recommendedName>
</protein>
<comment type="catalytic activity">
    <reaction evidence="1">
        <text>Endonucleolytic cleavage to 5'-phosphomonoester.</text>
        <dbReference type="EC" id="3.1.26.4"/>
    </reaction>
</comment>
<dbReference type="InterPro" id="IPR012337">
    <property type="entry name" value="RNaseH-like_sf"/>
</dbReference>
<dbReference type="InterPro" id="IPR002156">
    <property type="entry name" value="RNaseH_domain"/>
</dbReference>
<dbReference type="InterPro" id="IPR036397">
    <property type="entry name" value="RNaseH_sf"/>
</dbReference>
<evidence type="ECO:0000256" key="1">
    <source>
        <dbReference type="ARBA" id="ARBA00000077"/>
    </source>
</evidence>
<gene>
    <name evidence="10" type="ORF">BJ085DRAFT_33661</name>
</gene>
<keyword evidence="6" id="KW-0255">Endonuclease</keyword>
<evidence type="ECO:0000256" key="6">
    <source>
        <dbReference type="ARBA" id="ARBA00022759"/>
    </source>
</evidence>
<feature type="domain" description="RNase H type-1" evidence="9">
    <location>
        <begin position="249"/>
        <end position="396"/>
    </location>
</feature>
<evidence type="ECO:0000256" key="7">
    <source>
        <dbReference type="ARBA" id="ARBA00022801"/>
    </source>
</evidence>
<dbReference type="Proteomes" id="UP000268162">
    <property type="component" value="Unassembled WGS sequence"/>
</dbReference>
<dbReference type="EMBL" id="ML003076">
    <property type="protein sequence ID" value="RKP34775.1"/>
    <property type="molecule type" value="Genomic_DNA"/>
</dbReference>
<reference evidence="11" key="1">
    <citation type="journal article" date="2018" name="Nat. Microbiol.">
        <title>Leveraging single-cell genomics to expand the fungal tree of life.</title>
        <authorList>
            <person name="Ahrendt S.R."/>
            <person name="Quandt C.A."/>
            <person name="Ciobanu D."/>
            <person name="Clum A."/>
            <person name="Salamov A."/>
            <person name="Andreopoulos B."/>
            <person name="Cheng J.F."/>
            <person name="Woyke T."/>
            <person name="Pelin A."/>
            <person name="Henrissat B."/>
            <person name="Reynolds N.K."/>
            <person name="Benny G.L."/>
            <person name="Smith M.E."/>
            <person name="James T.Y."/>
            <person name="Grigoriev I.V."/>
        </authorList>
    </citation>
    <scope>NUCLEOTIDE SEQUENCE [LARGE SCALE GENOMIC DNA]</scope>
    <source>
        <strain evidence="11">RSA 468</strain>
    </source>
</reference>
<comment type="similarity">
    <text evidence="2">Belongs to the RNase H family.</text>
</comment>
<feature type="region of interest" description="Disordered" evidence="8">
    <location>
        <begin position="192"/>
        <end position="245"/>
    </location>
</feature>
<dbReference type="PANTHER" id="PTHR10642">
    <property type="entry name" value="RIBONUCLEASE H1"/>
    <property type="match status" value="1"/>
</dbReference>
<evidence type="ECO:0000313" key="10">
    <source>
        <dbReference type="EMBL" id="RKP34775.1"/>
    </source>
</evidence>
<accession>A0A4P9ZNL7</accession>
<dbReference type="SUPFAM" id="SSF53098">
    <property type="entry name" value="Ribonuclease H-like"/>
    <property type="match status" value="1"/>
</dbReference>
<feature type="compositionally biased region" description="Basic residues" evidence="8">
    <location>
        <begin position="222"/>
        <end position="231"/>
    </location>
</feature>
<dbReference type="GO" id="GO:0004523">
    <property type="term" value="F:RNA-DNA hybrid ribonuclease activity"/>
    <property type="evidence" value="ECO:0007669"/>
    <property type="project" value="UniProtKB-EC"/>
</dbReference>
<dbReference type="PANTHER" id="PTHR10642:SF26">
    <property type="entry name" value="RIBONUCLEASE H1"/>
    <property type="match status" value="1"/>
</dbReference>
<organism evidence="10 11">
    <name type="scientific">Dimargaris cristalligena</name>
    <dbReference type="NCBI Taxonomy" id="215637"/>
    <lineage>
        <taxon>Eukaryota</taxon>
        <taxon>Fungi</taxon>
        <taxon>Fungi incertae sedis</taxon>
        <taxon>Zoopagomycota</taxon>
        <taxon>Kickxellomycotina</taxon>
        <taxon>Dimargaritomycetes</taxon>
        <taxon>Dimargaritales</taxon>
        <taxon>Dimargaritaceae</taxon>
        <taxon>Dimargaris</taxon>
    </lineage>
</organism>
<dbReference type="Gene3D" id="3.30.420.10">
    <property type="entry name" value="Ribonuclease H-like superfamily/Ribonuclease H"/>
    <property type="match status" value="1"/>
</dbReference>
<keyword evidence="7" id="KW-0378">Hydrolase</keyword>
<dbReference type="InterPro" id="IPR050092">
    <property type="entry name" value="RNase_H"/>
</dbReference>
<dbReference type="SUPFAM" id="SSF55658">
    <property type="entry name" value="L9 N-domain-like"/>
    <property type="match status" value="1"/>
</dbReference>
<dbReference type="Pfam" id="PF00075">
    <property type="entry name" value="RNase_H"/>
    <property type="match status" value="1"/>
</dbReference>
<evidence type="ECO:0000256" key="8">
    <source>
        <dbReference type="SAM" id="MobiDB-lite"/>
    </source>
</evidence>
<evidence type="ECO:0000256" key="5">
    <source>
        <dbReference type="ARBA" id="ARBA00022723"/>
    </source>
</evidence>
<dbReference type="EC" id="3.1.26.4" evidence="3"/>
<keyword evidence="11" id="KW-1185">Reference proteome</keyword>
<dbReference type="GO" id="GO:0003676">
    <property type="term" value="F:nucleic acid binding"/>
    <property type="evidence" value="ECO:0007669"/>
    <property type="project" value="InterPro"/>
</dbReference>
<dbReference type="Gene3D" id="3.40.970.10">
    <property type="entry name" value="Ribonuclease H1, N-terminal domain"/>
    <property type="match status" value="1"/>
</dbReference>
<dbReference type="InterPro" id="IPR009027">
    <property type="entry name" value="Ribosomal_bL9/RNase_H1_N"/>
</dbReference>
<dbReference type="GO" id="GO:0043137">
    <property type="term" value="P:DNA replication, removal of RNA primer"/>
    <property type="evidence" value="ECO:0007669"/>
    <property type="project" value="TreeGrafter"/>
</dbReference>
<evidence type="ECO:0000256" key="2">
    <source>
        <dbReference type="ARBA" id="ARBA00005300"/>
    </source>
</evidence>
<evidence type="ECO:0000313" key="11">
    <source>
        <dbReference type="Proteomes" id="UP000268162"/>
    </source>
</evidence>